<evidence type="ECO:0000256" key="1">
    <source>
        <dbReference type="ARBA" id="ARBA00004141"/>
    </source>
</evidence>
<evidence type="ECO:0000313" key="15">
    <source>
        <dbReference type="Proteomes" id="UP000199373"/>
    </source>
</evidence>
<evidence type="ECO:0000256" key="2">
    <source>
        <dbReference type="ARBA" id="ARBA00006810"/>
    </source>
</evidence>
<dbReference type="InterPro" id="IPR000568">
    <property type="entry name" value="ATP_synth_F0_asu"/>
</dbReference>
<dbReference type="InterPro" id="IPR035908">
    <property type="entry name" value="F0_ATP_A_sf"/>
</dbReference>
<evidence type="ECO:0000256" key="3">
    <source>
        <dbReference type="ARBA" id="ARBA00022448"/>
    </source>
</evidence>
<dbReference type="Pfam" id="PF00119">
    <property type="entry name" value="ATP-synt_A"/>
    <property type="match status" value="1"/>
</dbReference>
<dbReference type="GO" id="GO:0046933">
    <property type="term" value="F:proton-transporting ATP synthase activity, rotational mechanism"/>
    <property type="evidence" value="ECO:0007669"/>
    <property type="project" value="UniProtKB-UniRule"/>
</dbReference>
<dbReference type="EMBL" id="FOIQ01000001">
    <property type="protein sequence ID" value="SEV83579.1"/>
    <property type="molecule type" value="Genomic_DNA"/>
</dbReference>
<keyword evidence="6 11" id="KW-0375">Hydrogen ion transport</keyword>
<dbReference type="PANTHER" id="PTHR11410:SF0">
    <property type="entry name" value="ATP SYNTHASE SUBUNIT A"/>
    <property type="match status" value="1"/>
</dbReference>
<gene>
    <name evidence="11" type="primary">atpB</name>
    <name evidence="14" type="ORF">SAMN04487850_0346</name>
</gene>
<protein>
    <recommendedName>
        <fullName evidence="11 12">ATP synthase subunit a</fullName>
    </recommendedName>
    <alternativeName>
        <fullName evidence="11">ATP synthase F0 sector subunit a</fullName>
    </alternativeName>
    <alternativeName>
        <fullName evidence="11">F-ATPase subunit 6</fullName>
    </alternativeName>
</protein>
<dbReference type="HAMAP" id="MF_01393">
    <property type="entry name" value="ATP_synth_a_bact"/>
    <property type="match status" value="1"/>
</dbReference>
<feature type="transmembrane region" description="Helical" evidence="11">
    <location>
        <begin position="293"/>
        <end position="326"/>
    </location>
</feature>
<evidence type="ECO:0000313" key="14">
    <source>
        <dbReference type="EMBL" id="SEV83579.1"/>
    </source>
</evidence>
<comment type="function">
    <text evidence="11 12">Key component of the proton channel; it plays a direct role in the translocation of protons across the membrane.</text>
</comment>
<evidence type="ECO:0000256" key="12">
    <source>
        <dbReference type="RuleBase" id="RU000483"/>
    </source>
</evidence>
<dbReference type="PANTHER" id="PTHR11410">
    <property type="entry name" value="ATP SYNTHASE SUBUNIT A"/>
    <property type="match status" value="1"/>
</dbReference>
<evidence type="ECO:0000256" key="8">
    <source>
        <dbReference type="ARBA" id="ARBA00023065"/>
    </source>
</evidence>
<dbReference type="CDD" id="cd00310">
    <property type="entry name" value="ATP-synt_Fo_a_6"/>
    <property type="match status" value="1"/>
</dbReference>
<dbReference type="NCBIfam" id="TIGR01131">
    <property type="entry name" value="ATP_synt_6_or_A"/>
    <property type="match status" value="1"/>
</dbReference>
<dbReference type="InterPro" id="IPR045083">
    <property type="entry name" value="ATP_synth_F0_asu_bact/mt"/>
</dbReference>
<keyword evidence="4 11" id="KW-0138">CF(0)</keyword>
<reference evidence="14 15" key="1">
    <citation type="submission" date="2016-10" db="EMBL/GenBank/DDBJ databases">
        <authorList>
            <person name="de Groot N.N."/>
        </authorList>
    </citation>
    <scope>NUCLEOTIDE SEQUENCE [LARGE SCALE GENOMIC DNA]</scope>
    <source>
        <strain evidence="14 15">TC2-24</strain>
    </source>
</reference>
<feature type="transmembrane region" description="Helical" evidence="11">
    <location>
        <begin position="189"/>
        <end position="209"/>
    </location>
</feature>
<feature type="transmembrane region" description="Helical" evidence="11">
    <location>
        <begin position="221"/>
        <end position="239"/>
    </location>
</feature>
<dbReference type="SUPFAM" id="SSF81336">
    <property type="entry name" value="F1F0 ATP synthase subunit A"/>
    <property type="match status" value="1"/>
</dbReference>
<dbReference type="GO" id="GO:0045259">
    <property type="term" value="C:proton-transporting ATP synthase complex"/>
    <property type="evidence" value="ECO:0007669"/>
    <property type="project" value="UniProtKB-KW"/>
</dbReference>
<proteinExistence type="inferred from homology"/>
<dbReference type="GO" id="GO:0005886">
    <property type="term" value="C:plasma membrane"/>
    <property type="evidence" value="ECO:0007669"/>
    <property type="project" value="UniProtKB-SubCell"/>
</dbReference>
<feature type="signal peptide" evidence="13">
    <location>
        <begin position="1"/>
        <end position="26"/>
    </location>
</feature>
<name>A0A1I0M5M0_9BACT</name>
<evidence type="ECO:0000256" key="4">
    <source>
        <dbReference type="ARBA" id="ARBA00022547"/>
    </source>
</evidence>
<evidence type="ECO:0000256" key="10">
    <source>
        <dbReference type="ARBA" id="ARBA00023310"/>
    </source>
</evidence>
<keyword evidence="9 11" id="KW-0472">Membrane</keyword>
<keyword evidence="13" id="KW-0732">Signal</keyword>
<evidence type="ECO:0000256" key="11">
    <source>
        <dbReference type="HAMAP-Rule" id="MF_01393"/>
    </source>
</evidence>
<feature type="chain" id="PRO_5011600208" description="ATP synthase subunit a" evidence="13">
    <location>
        <begin position="27"/>
        <end position="360"/>
    </location>
</feature>
<evidence type="ECO:0000256" key="9">
    <source>
        <dbReference type="ARBA" id="ARBA00023136"/>
    </source>
</evidence>
<evidence type="ECO:0000256" key="5">
    <source>
        <dbReference type="ARBA" id="ARBA00022692"/>
    </source>
</evidence>
<comment type="similarity">
    <text evidence="2 11 12">Belongs to the ATPase A chain family.</text>
</comment>
<keyword evidence="11" id="KW-1003">Cell membrane</keyword>
<evidence type="ECO:0000256" key="13">
    <source>
        <dbReference type="SAM" id="SignalP"/>
    </source>
</evidence>
<evidence type="ECO:0000256" key="6">
    <source>
        <dbReference type="ARBA" id="ARBA00022781"/>
    </source>
</evidence>
<evidence type="ECO:0000256" key="7">
    <source>
        <dbReference type="ARBA" id="ARBA00022989"/>
    </source>
</evidence>
<keyword evidence="8 11" id="KW-0406">Ion transport</keyword>
<dbReference type="PRINTS" id="PR00123">
    <property type="entry name" value="ATPASEA"/>
</dbReference>
<dbReference type="Proteomes" id="UP000199373">
    <property type="component" value="Unassembled WGS sequence"/>
</dbReference>
<keyword evidence="3 11" id="KW-0813">Transport</keyword>
<dbReference type="AlphaFoldDB" id="A0A1I0M5M0"/>
<keyword evidence="10 11" id="KW-0066">ATP synthesis</keyword>
<keyword evidence="15" id="KW-1185">Reference proteome</keyword>
<sequence>MYKVKIMRYLLLCLTFLFAVGTPVSANEREGVDVKEIVLGHLSDAYEWHITTVGGHHISIPLPIIVRSEATGEWHAFCSSRIEEAMEEGKADYMGFYFNEEKNGKIYERLSDGTSVRPWDISITKSVVQIWIVVAIMLAIFLGCASWYKKHDATKDVPKGFVGMVEMLVMTIHDDLIKDSIGEKHYRPYAPYLLTVFFFILITNMLGLLPIFPGGANVTGNINITFFLALCTMLAVNLFGNKEYWKEIFWPDVPAFLKAYPVAIMPIIEFFGIITKPFALMVRLFANMMAGHAIILSFTAIIFIGWSLNACLGSGLTLLSFVMILFMNCLEFLVAFIQAYVFTMLSAVFIGLAHPEHHHE</sequence>
<comment type="subcellular location">
    <subcellularLocation>
        <location evidence="11 12">Cell membrane</location>
        <topology evidence="11 12">Multi-pass membrane protein</topology>
    </subcellularLocation>
    <subcellularLocation>
        <location evidence="1">Membrane</location>
        <topology evidence="1">Multi-pass membrane protein</topology>
    </subcellularLocation>
</comment>
<feature type="transmembrane region" description="Helical" evidence="11">
    <location>
        <begin position="259"/>
        <end position="281"/>
    </location>
</feature>
<keyword evidence="5 11" id="KW-0812">Transmembrane</keyword>
<feature type="transmembrane region" description="Helical" evidence="11">
    <location>
        <begin position="128"/>
        <end position="148"/>
    </location>
</feature>
<keyword evidence="7 11" id="KW-1133">Transmembrane helix</keyword>
<organism evidence="14 15">
    <name type="scientific">Prevotella aff. ruminicola Tc2-24</name>
    <dbReference type="NCBI Taxonomy" id="81582"/>
    <lineage>
        <taxon>Bacteria</taxon>
        <taxon>Pseudomonadati</taxon>
        <taxon>Bacteroidota</taxon>
        <taxon>Bacteroidia</taxon>
        <taxon>Bacteroidales</taxon>
        <taxon>Prevotellaceae</taxon>
        <taxon>Prevotella</taxon>
    </lineage>
</organism>
<dbReference type="Gene3D" id="1.20.120.220">
    <property type="entry name" value="ATP synthase, F0 complex, subunit A"/>
    <property type="match status" value="1"/>
</dbReference>
<accession>A0A1I0M5M0</accession>